<evidence type="ECO:0008006" key="3">
    <source>
        <dbReference type="Google" id="ProtNLM"/>
    </source>
</evidence>
<evidence type="ECO:0000313" key="2">
    <source>
        <dbReference type="Proteomes" id="UP000037953"/>
    </source>
</evidence>
<evidence type="ECO:0000313" key="1">
    <source>
        <dbReference type="EMBL" id="KPE49076.1"/>
    </source>
</evidence>
<reference evidence="2" key="2">
    <citation type="submission" date="2015-09" db="EMBL/GenBank/DDBJ databases">
        <title>Draft genome sequence of a multidrug-resistant Chryseobacterium indologenes isolate from Malaysia.</title>
        <authorList>
            <person name="Yu C.Y."/>
            <person name="Ang G.Y."/>
            <person name="Chan K.-G."/>
        </authorList>
    </citation>
    <scope>NUCLEOTIDE SEQUENCE [LARGE SCALE GENOMIC DNA]</scope>
    <source>
        <strain evidence="2">CI_885</strain>
    </source>
</reference>
<proteinExistence type="predicted"/>
<dbReference type="PATRIC" id="fig|253.9.peg.2834"/>
<comment type="caution">
    <text evidence="1">The sequence shown here is derived from an EMBL/GenBank/DDBJ whole genome shotgun (WGS) entry which is preliminary data.</text>
</comment>
<sequence>MNNITVTHVGISHYFGNSPAEFEKNILDNLEVKRKGVLTTTIEEPRLESFYEENEIRRIDSFSKYLFNANIDIDNCDHIPAKNKGIIINTIYNSYTTTIDFVTKAMEKGEDKASPLLFPYTVPNAATGLLTMNKQFKGYNNTIGGYSPVLLAMDKLKEGNEEFIVCGGVDEINDYIKSYVTQKNRLISDGACLLGMALDEKNNQNKLFNISYGKTHFFNKISSKEIRKFYKNILKDIELENIDLVVSFCQDNKSKQIERELIKGNKEIIYYKEIIGSALGAEDSICLFLGSILLKNREAKRALVNVESFGGNINTYIIEL</sequence>
<name>A0A0N0ZSS3_CHRID</name>
<organism evidence="1 2">
    <name type="scientific">Chryseobacterium indologenes</name>
    <name type="common">Flavobacterium indologenes</name>
    <dbReference type="NCBI Taxonomy" id="253"/>
    <lineage>
        <taxon>Bacteria</taxon>
        <taxon>Pseudomonadati</taxon>
        <taxon>Bacteroidota</taxon>
        <taxon>Flavobacteriia</taxon>
        <taxon>Flavobacteriales</taxon>
        <taxon>Weeksellaceae</taxon>
        <taxon>Chryseobacterium group</taxon>
        <taxon>Chryseobacterium</taxon>
    </lineage>
</organism>
<dbReference type="AlphaFoldDB" id="A0A0N0ZSS3"/>
<dbReference type="OrthoDB" id="9808669at2"/>
<dbReference type="SUPFAM" id="SSF53901">
    <property type="entry name" value="Thiolase-like"/>
    <property type="match status" value="1"/>
</dbReference>
<gene>
    <name evidence="1" type="ORF">AOB46_22025</name>
</gene>
<dbReference type="RefSeq" id="WP_062703451.1">
    <property type="nucleotide sequence ID" value="NZ_LJOD01000026.1"/>
</dbReference>
<accession>A0A0N0ZSS3</accession>
<protein>
    <recommendedName>
        <fullName evidence="3">Beta-ketoacyl synthase N-terminal domain-containing protein</fullName>
    </recommendedName>
</protein>
<dbReference type="InterPro" id="IPR016039">
    <property type="entry name" value="Thiolase-like"/>
</dbReference>
<reference evidence="1 2" key="1">
    <citation type="journal article" date="2015" name="Genom Data">
        <title>Draft genome sequence of a multidrug-resistant Chryseobacterium indologenes isolate from Malaysia.</title>
        <authorList>
            <person name="Yu C.Y."/>
            <person name="Ang G.Y."/>
            <person name="Cheng H.J."/>
            <person name="Cheong Y.M."/>
            <person name="Yin W.F."/>
            <person name="Chan K.G."/>
        </authorList>
    </citation>
    <scope>NUCLEOTIDE SEQUENCE [LARGE SCALE GENOMIC DNA]</scope>
    <source>
        <strain evidence="1 2">CI_885</strain>
    </source>
</reference>
<dbReference type="EMBL" id="LJOD01000026">
    <property type="protein sequence ID" value="KPE49076.1"/>
    <property type="molecule type" value="Genomic_DNA"/>
</dbReference>
<dbReference type="Proteomes" id="UP000037953">
    <property type="component" value="Unassembled WGS sequence"/>
</dbReference>
<dbReference type="GO" id="GO:0016746">
    <property type="term" value="F:acyltransferase activity"/>
    <property type="evidence" value="ECO:0007669"/>
    <property type="project" value="InterPro"/>
</dbReference>
<dbReference type="Gene3D" id="3.40.47.10">
    <property type="match status" value="1"/>
</dbReference>